<dbReference type="PANTHER" id="PTHR30024">
    <property type="entry name" value="ALIPHATIC SULFONATES-BINDING PROTEIN-RELATED"/>
    <property type="match status" value="1"/>
</dbReference>
<dbReference type="PANTHER" id="PTHR30024:SF42">
    <property type="entry name" value="ALIPHATIC SULFONATES-BINDING PROTEIN-RELATED"/>
    <property type="match status" value="1"/>
</dbReference>
<evidence type="ECO:0000259" key="3">
    <source>
        <dbReference type="SMART" id="SM00062"/>
    </source>
</evidence>
<evidence type="ECO:0000313" key="5">
    <source>
        <dbReference type="Proteomes" id="UP000646911"/>
    </source>
</evidence>
<dbReference type="EMBL" id="JACOFX010000001">
    <property type="protein sequence ID" value="MBC3906171.1"/>
    <property type="molecule type" value="Genomic_DNA"/>
</dbReference>
<dbReference type="RefSeq" id="WP_186951412.1">
    <property type="nucleotide sequence ID" value="NZ_JACOFX010000001.1"/>
</dbReference>
<dbReference type="Pfam" id="PF09084">
    <property type="entry name" value="NMT1"/>
    <property type="match status" value="1"/>
</dbReference>
<dbReference type="Gene3D" id="3.40.190.10">
    <property type="entry name" value="Periplasmic binding protein-like II"/>
    <property type="match status" value="2"/>
</dbReference>
<evidence type="ECO:0000256" key="2">
    <source>
        <dbReference type="SAM" id="Phobius"/>
    </source>
</evidence>
<dbReference type="CDD" id="cd01008">
    <property type="entry name" value="PBP2_NrtA_SsuA_CpmA_like"/>
    <property type="match status" value="1"/>
</dbReference>
<keyword evidence="2" id="KW-0812">Transmembrane</keyword>
<keyword evidence="5" id="KW-1185">Reference proteome</keyword>
<keyword evidence="2" id="KW-0472">Membrane</keyword>
<dbReference type="SMART" id="SM00062">
    <property type="entry name" value="PBPb"/>
    <property type="match status" value="1"/>
</dbReference>
<comment type="similarity">
    <text evidence="1">Belongs to the bacterial solute-binding protein SsuA/TauA family.</text>
</comment>
<dbReference type="SUPFAM" id="SSF53850">
    <property type="entry name" value="Periplasmic binding protein-like II"/>
    <property type="match status" value="1"/>
</dbReference>
<reference evidence="4 5" key="1">
    <citation type="submission" date="2020-08" db="EMBL/GenBank/DDBJ databases">
        <title>Novel species isolated from subtropical streams in China.</title>
        <authorList>
            <person name="Lu H."/>
        </authorList>
    </citation>
    <scope>NUCLEOTIDE SEQUENCE [LARGE SCALE GENOMIC DNA]</scope>
    <source>
        <strain evidence="4 5">NL8W</strain>
    </source>
</reference>
<dbReference type="InterPro" id="IPR015168">
    <property type="entry name" value="SsuA/THI5"/>
</dbReference>
<protein>
    <submittedName>
        <fullName evidence="4">NrtA/SsuA/CpmA family ABC transporter substrate-binding protein</fullName>
    </submittedName>
</protein>
<name>A0ABR6Z316_9BURK</name>
<gene>
    <name evidence="4" type="ORF">H8L47_01180</name>
</gene>
<feature type="transmembrane region" description="Helical" evidence="2">
    <location>
        <begin position="14"/>
        <end position="34"/>
    </location>
</feature>
<accession>A0ABR6Z316</accession>
<proteinExistence type="inferred from homology"/>
<organism evidence="4 5">
    <name type="scientific">Undibacterium umbellatum</name>
    <dbReference type="NCBI Taxonomy" id="2762300"/>
    <lineage>
        <taxon>Bacteria</taxon>
        <taxon>Pseudomonadati</taxon>
        <taxon>Pseudomonadota</taxon>
        <taxon>Betaproteobacteria</taxon>
        <taxon>Burkholderiales</taxon>
        <taxon>Oxalobacteraceae</taxon>
        <taxon>Undibacterium</taxon>
    </lineage>
</organism>
<keyword evidence="2" id="KW-1133">Transmembrane helix</keyword>
<dbReference type="InterPro" id="IPR001638">
    <property type="entry name" value="Solute-binding_3/MltF_N"/>
</dbReference>
<evidence type="ECO:0000313" key="4">
    <source>
        <dbReference type="EMBL" id="MBC3906171.1"/>
    </source>
</evidence>
<feature type="domain" description="Solute-binding protein family 3/N-terminal" evidence="3">
    <location>
        <begin position="48"/>
        <end position="265"/>
    </location>
</feature>
<comment type="caution">
    <text evidence="4">The sequence shown here is derived from an EMBL/GenBank/DDBJ whole genome shotgun (WGS) entry which is preliminary data.</text>
</comment>
<dbReference type="Proteomes" id="UP000646911">
    <property type="component" value="Unassembled WGS sequence"/>
</dbReference>
<sequence>MAGAKFRQFNFRHILVWCACLFVATLMLSLSYFWTKRSPSIPASPLEQVIIATNTEYVGTCSITAAREKGFFAKEGIVVLIQSHSSGKAAMEAVLQGQANLGTVADIPVMFAGLDQRPVSVIATIFKTEKDHGIIGRRDRGILEPANLKGKRVGVTLSTSGHFTLSAFLNRQKLSVKDVTMINYKPEEFADAIERGEVDAVASWEPFLNTMLTRLGSNGVAFYGKDVYESLYNVVGMRSYISSQPETIKKVLRALDQGSQYCNDMPDSARALHESGKKTDTKDQKAAWATYRFEVGLDQGLLLALEDQARWAIKNKLTNKTEIPNYLDYVYLDGMEKIKPAAVTIIH</sequence>
<evidence type="ECO:0000256" key="1">
    <source>
        <dbReference type="ARBA" id="ARBA00010742"/>
    </source>
</evidence>